<comment type="caution">
    <text evidence="4">The sequence shown here is derived from an EMBL/GenBank/DDBJ whole genome shotgun (WGS) entry which is preliminary data.</text>
</comment>
<feature type="compositionally biased region" description="Polar residues" evidence="2">
    <location>
        <begin position="84"/>
        <end position="94"/>
    </location>
</feature>
<sequence length="180" mass="20862">MRDAFNNNRKNAEKRSGDGLKSIKPYKYAECMGFLLRHGKPRKTCSNLEKSREEEEEDEDEEEEEEGRGEQADHQSTKRPLQKPTGNKKTSTSVRAELDVAMKEYLMQRASQREEDDLDLFFRSMATTVRKMPEHVKIDLKLKIHEIVHRAEMELMCAQAQAQSQASHSGWAHGMNTFNF</sequence>
<organism evidence="4 6">
    <name type="scientific">Synaphobranchus kaupii</name>
    <name type="common">Kaup's arrowtooth eel</name>
    <dbReference type="NCBI Taxonomy" id="118154"/>
    <lineage>
        <taxon>Eukaryota</taxon>
        <taxon>Metazoa</taxon>
        <taxon>Chordata</taxon>
        <taxon>Craniata</taxon>
        <taxon>Vertebrata</taxon>
        <taxon>Euteleostomi</taxon>
        <taxon>Actinopterygii</taxon>
        <taxon>Neopterygii</taxon>
        <taxon>Teleostei</taxon>
        <taxon>Anguilliformes</taxon>
        <taxon>Synaphobranchidae</taxon>
        <taxon>Synaphobranchus</taxon>
    </lineage>
</organism>
<proteinExistence type="predicted"/>
<keyword evidence="1" id="KW-0539">Nucleus</keyword>
<protein>
    <recommendedName>
        <fullName evidence="3">BESS domain-containing protein</fullName>
    </recommendedName>
</protein>
<dbReference type="OrthoDB" id="6081971at2759"/>
<evidence type="ECO:0000313" key="5">
    <source>
        <dbReference type="EMBL" id="KAJ8353283.1"/>
    </source>
</evidence>
<dbReference type="Pfam" id="PF02944">
    <property type="entry name" value="BESS"/>
    <property type="match status" value="1"/>
</dbReference>
<keyword evidence="6" id="KW-1185">Reference proteome</keyword>
<evidence type="ECO:0000256" key="1">
    <source>
        <dbReference type="PROSITE-ProRule" id="PRU00371"/>
    </source>
</evidence>
<evidence type="ECO:0000256" key="2">
    <source>
        <dbReference type="SAM" id="MobiDB-lite"/>
    </source>
</evidence>
<evidence type="ECO:0000313" key="4">
    <source>
        <dbReference type="EMBL" id="KAJ8353281.1"/>
    </source>
</evidence>
<dbReference type="GO" id="GO:0003677">
    <property type="term" value="F:DNA binding"/>
    <property type="evidence" value="ECO:0007669"/>
    <property type="project" value="InterPro"/>
</dbReference>
<dbReference type="Proteomes" id="UP001152622">
    <property type="component" value="Chromosome 7"/>
</dbReference>
<feature type="compositionally biased region" description="Acidic residues" evidence="2">
    <location>
        <begin position="54"/>
        <end position="67"/>
    </location>
</feature>
<dbReference type="AlphaFoldDB" id="A0A9Q1IUN9"/>
<dbReference type="PROSITE" id="PS51031">
    <property type="entry name" value="BESS"/>
    <property type="match status" value="1"/>
</dbReference>
<dbReference type="GO" id="GO:0005634">
    <property type="term" value="C:nucleus"/>
    <property type="evidence" value="ECO:0007669"/>
    <property type="project" value="UniProtKB-SubCell"/>
</dbReference>
<evidence type="ECO:0000313" key="6">
    <source>
        <dbReference type="Proteomes" id="UP001152622"/>
    </source>
</evidence>
<feature type="region of interest" description="Disordered" evidence="2">
    <location>
        <begin position="39"/>
        <end position="95"/>
    </location>
</feature>
<comment type="subcellular location">
    <subcellularLocation>
        <location evidence="1">Nucleus</location>
    </subcellularLocation>
</comment>
<accession>A0A9Q1IUN9</accession>
<dbReference type="EMBL" id="JAINUF010000007">
    <property type="protein sequence ID" value="KAJ8353283.1"/>
    <property type="molecule type" value="Genomic_DNA"/>
</dbReference>
<evidence type="ECO:0000259" key="3">
    <source>
        <dbReference type="PROSITE" id="PS51031"/>
    </source>
</evidence>
<feature type="region of interest" description="Disordered" evidence="2">
    <location>
        <begin position="1"/>
        <end position="22"/>
    </location>
</feature>
<dbReference type="EMBL" id="JAINUF010000007">
    <property type="protein sequence ID" value="KAJ8353281.1"/>
    <property type="molecule type" value="Genomic_DNA"/>
</dbReference>
<dbReference type="InterPro" id="IPR004210">
    <property type="entry name" value="BESS_motif"/>
</dbReference>
<feature type="domain" description="BESS" evidence="3">
    <location>
        <begin position="115"/>
        <end position="154"/>
    </location>
</feature>
<gene>
    <name evidence="4" type="ORF">SKAU_G00208480</name>
    <name evidence="5" type="ORF">SKAU_G00208500</name>
</gene>
<reference evidence="4" key="1">
    <citation type="journal article" date="2023" name="Science">
        <title>Genome structures resolve the early diversification of teleost fishes.</title>
        <authorList>
            <person name="Parey E."/>
            <person name="Louis A."/>
            <person name="Montfort J."/>
            <person name="Bouchez O."/>
            <person name="Roques C."/>
            <person name="Iampietro C."/>
            <person name="Lluch J."/>
            <person name="Castinel A."/>
            <person name="Donnadieu C."/>
            <person name="Desvignes T."/>
            <person name="Floi Bucao C."/>
            <person name="Jouanno E."/>
            <person name="Wen M."/>
            <person name="Mejri S."/>
            <person name="Dirks R."/>
            <person name="Jansen H."/>
            <person name="Henkel C."/>
            <person name="Chen W.J."/>
            <person name="Zahm M."/>
            <person name="Cabau C."/>
            <person name="Klopp C."/>
            <person name="Thompson A.W."/>
            <person name="Robinson-Rechavi M."/>
            <person name="Braasch I."/>
            <person name="Lecointre G."/>
            <person name="Bobe J."/>
            <person name="Postlethwait J.H."/>
            <person name="Berthelot C."/>
            <person name="Roest Crollius H."/>
            <person name="Guiguen Y."/>
        </authorList>
    </citation>
    <scope>NUCLEOTIDE SEQUENCE</scope>
    <source>
        <strain evidence="4">WJC10195</strain>
    </source>
</reference>
<name>A0A9Q1IUN9_SYNKA</name>